<gene>
    <name evidence="2" type="ORF">SAMN04489742_1250</name>
</gene>
<evidence type="ECO:0000256" key="1">
    <source>
        <dbReference type="ARBA" id="ARBA00023002"/>
    </source>
</evidence>
<evidence type="ECO:0000313" key="3">
    <source>
        <dbReference type="Proteomes" id="UP000181917"/>
    </source>
</evidence>
<dbReference type="SUPFAM" id="SSF51730">
    <property type="entry name" value="FAD-linked oxidoreductase"/>
    <property type="match status" value="1"/>
</dbReference>
<sequence length="288" mass="31115">MANSSPTNPDAVRPLLEDFSLEMTGKDVPALEEAAAFIPRGTRISVTFLGNEDLSMRVGAAAAVKRLGFVPVPHISARRLASQSELEEFLDALATEAAPEDVFVVGGDPAQPEGPYEDSLALIRTGLLGKYGFKHVSISGYPEGHPDISDDVLWQALTDKDAALQELGLECSIITQFGFDADPVFAWLSELRRRGVQAPVEIGVPGPAGVKRLLNYARRFGVASSAGIVHKYGFSLTNLLGTAGPDKIIKEFAQRHNEAEHGRILLHFYTFGGLKTTAEWVREFRAGG</sequence>
<dbReference type="Proteomes" id="UP000181917">
    <property type="component" value="Unassembled WGS sequence"/>
</dbReference>
<evidence type="ECO:0000313" key="2">
    <source>
        <dbReference type="EMBL" id="SDQ47160.1"/>
    </source>
</evidence>
<dbReference type="RefSeq" id="WP_170837939.1">
    <property type="nucleotide sequence ID" value="NZ_CP018863.1"/>
</dbReference>
<dbReference type="InterPro" id="IPR029041">
    <property type="entry name" value="FAD-linked_oxidoreductase-like"/>
</dbReference>
<protein>
    <submittedName>
        <fullName evidence="2">Methylenetetrahydrofolate reductase (NADPH)</fullName>
    </submittedName>
</protein>
<proteinExistence type="predicted"/>
<reference evidence="2 3" key="1">
    <citation type="submission" date="2016-10" db="EMBL/GenBank/DDBJ databases">
        <authorList>
            <person name="de Groot N.N."/>
        </authorList>
    </citation>
    <scope>NUCLEOTIDE SEQUENCE [LARGE SCALE GENOMIC DNA]</scope>
    <source>
        <strain evidence="2 3">DSM 20117</strain>
    </source>
</reference>
<accession>A0A1H1B5G9</accession>
<organism evidence="2 3">
    <name type="scientific">Crystallibacter crystallopoietes</name>
    <dbReference type="NCBI Taxonomy" id="37928"/>
    <lineage>
        <taxon>Bacteria</taxon>
        <taxon>Bacillati</taxon>
        <taxon>Actinomycetota</taxon>
        <taxon>Actinomycetes</taxon>
        <taxon>Micrococcales</taxon>
        <taxon>Micrococcaceae</taxon>
        <taxon>Crystallibacter</taxon>
    </lineage>
</organism>
<keyword evidence="1" id="KW-0560">Oxidoreductase</keyword>
<dbReference type="EMBL" id="FNKH01000002">
    <property type="protein sequence ID" value="SDQ47160.1"/>
    <property type="molecule type" value="Genomic_DNA"/>
</dbReference>
<dbReference type="Gene3D" id="3.20.20.220">
    <property type="match status" value="1"/>
</dbReference>
<dbReference type="STRING" id="37928.SAMN04489742_1250"/>
<dbReference type="AlphaFoldDB" id="A0A1H1B5G9"/>
<keyword evidence="3" id="KW-1185">Reference proteome</keyword>
<dbReference type="GO" id="GO:0016491">
    <property type="term" value="F:oxidoreductase activity"/>
    <property type="evidence" value="ECO:0007669"/>
    <property type="project" value="UniProtKB-KW"/>
</dbReference>
<name>A0A1H1B5G9_9MICC</name>